<protein>
    <submittedName>
        <fullName evidence="2">Uncharacterized protein</fullName>
    </submittedName>
</protein>
<evidence type="ECO:0000313" key="3">
    <source>
        <dbReference type="Proteomes" id="UP000004995"/>
    </source>
</evidence>
<feature type="compositionally biased region" description="Low complexity" evidence="1">
    <location>
        <begin position="87"/>
        <end position="104"/>
    </location>
</feature>
<name>K3XN71_SETIT</name>
<evidence type="ECO:0000256" key="1">
    <source>
        <dbReference type="SAM" id="MobiDB-lite"/>
    </source>
</evidence>
<feature type="region of interest" description="Disordered" evidence="1">
    <location>
        <begin position="62"/>
        <end position="125"/>
    </location>
</feature>
<sequence length="125" mass="12741">MRSGRWAGEREGTSDSSSAARWPRRISGFIHAHVARDAHDAVAYGVTFLLVSSWWAPSAVGEDASATTVMPVAPETASRGSGRDRTSAATASASSGSVAAPAPDSTRRATEVPARSAVSAGAASQ</sequence>
<accession>K3XN71</accession>
<reference evidence="2" key="2">
    <citation type="submission" date="2018-08" db="UniProtKB">
        <authorList>
            <consortium name="EnsemblPlants"/>
        </authorList>
    </citation>
    <scope>IDENTIFICATION</scope>
    <source>
        <strain evidence="2">Yugu1</strain>
    </source>
</reference>
<dbReference type="Proteomes" id="UP000004995">
    <property type="component" value="Unassembled WGS sequence"/>
</dbReference>
<dbReference type="EnsemblPlants" id="KQL05099">
    <property type="protein sequence ID" value="KQL05099"/>
    <property type="gene ID" value="SETIT_003344mg"/>
</dbReference>
<reference evidence="3" key="1">
    <citation type="journal article" date="2012" name="Nat. Biotechnol.">
        <title>Reference genome sequence of the model plant Setaria.</title>
        <authorList>
            <person name="Bennetzen J.L."/>
            <person name="Schmutz J."/>
            <person name="Wang H."/>
            <person name="Percifield R."/>
            <person name="Hawkins J."/>
            <person name="Pontaroli A.C."/>
            <person name="Estep M."/>
            <person name="Feng L."/>
            <person name="Vaughn J.N."/>
            <person name="Grimwood J."/>
            <person name="Jenkins J."/>
            <person name="Barry K."/>
            <person name="Lindquist E."/>
            <person name="Hellsten U."/>
            <person name="Deshpande S."/>
            <person name="Wang X."/>
            <person name="Wu X."/>
            <person name="Mitros T."/>
            <person name="Triplett J."/>
            <person name="Yang X."/>
            <person name="Ye C.Y."/>
            <person name="Mauro-Herrera M."/>
            <person name="Wang L."/>
            <person name="Li P."/>
            <person name="Sharma M."/>
            <person name="Sharma R."/>
            <person name="Ronald P.C."/>
            <person name="Panaud O."/>
            <person name="Kellogg E.A."/>
            <person name="Brutnell T.P."/>
            <person name="Doust A.N."/>
            <person name="Tuskan G.A."/>
            <person name="Rokhsar D."/>
            <person name="Devos K.M."/>
        </authorList>
    </citation>
    <scope>NUCLEOTIDE SEQUENCE [LARGE SCALE GENOMIC DNA]</scope>
    <source>
        <strain evidence="3">cv. Yugu1</strain>
    </source>
</reference>
<dbReference type="EMBL" id="AGNK02002984">
    <property type="status" value="NOT_ANNOTATED_CDS"/>
    <property type="molecule type" value="Genomic_DNA"/>
</dbReference>
<dbReference type="Gramene" id="KQL05099">
    <property type="protein sequence ID" value="KQL05099"/>
    <property type="gene ID" value="SETIT_003344mg"/>
</dbReference>
<dbReference type="AlphaFoldDB" id="K3XN71"/>
<proteinExistence type="predicted"/>
<keyword evidence="3" id="KW-1185">Reference proteome</keyword>
<feature type="region of interest" description="Disordered" evidence="1">
    <location>
        <begin position="1"/>
        <end position="22"/>
    </location>
</feature>
<organism evidence="2 3">
    <name type="scientific">Setaria italica</name>
    <name type="common">Foxtail millet</name>
    <name type="synonym">Panicum italicum</name>
    <dbReference type="NCBI Taxonomy" id="4555"/>
    <lineage>
        <taxon>Eukaryota</taxon>
        <taxon>Viridiplantae</taxon>
        <taxon>Streptophyta</taxon>
        <taxon>Embryophyta</taxon>
        <taxon>Tracheophyta</taxon>
        <taxon>Spermatophyta</taxon>
        <taxon>Magnoliopsida</taxon>
        <taxon>Liliopsida</taxon>
        <taxon>Poales</taxon>
        <taxon>Poaceae</taxon>
        <taxon>PACMAD clade</taxon>
        <taxon>Panicoideae</taxon>
        <taxon>Panicodae</taxon>
        <taxon>Paniceae</taxon>
        <taxon>Cenchrinae</taxon>
        <taxon>Setaria</taxon>
    </lineage>
</organism>
<evidence type="ECO:0000313" key="2">
    <source>
        <dbReference type="EnsemblPlants" id="KQL05099"/>
    </source>
</evidence>
<dbReference type="HOGENOM" id="CLU_1996573_0_0_1"/>
<dbReference type="InParanoid" id="K3XN71"/>